<evidence type="ECO:0000313" key="2">
    <source>
        <dbReference type="EMBL" id="KON96400.1"/>
    </source>
</evidence>
<dbReference type="PROSITE" id="PS50879">
    <property type="entry name" value="RNASE_H_1"/>
    <property type="match status" value="1"/>
</dbReference>
<organism evidence="2 4">
    <name type="scientific">Aneurinibacillus migulanus</name>
    <name type="common">Bacillus migulanus</name>
    <dbReference type="NCBI Taxonomy" id="47500"/>
    <lineage>
        <taxon>Bacteria</taxon>
        <taxon>Bacillati</taxon>
        <taxon>Bacillota</taxon>
        <taxon>Bacilli</taxon>
        <taxon>Bacillales</taxon>
        <taxon>Paenibacillaceae</taxon>
        <taxon>Aneurinibacillus group</taxon>
        <taxon>Aneurinibacillus</taxon>
    </lineage>
</organism>
<dbReference type="SUPFAM" id="SSF53098">
    <property type="entry name" value="Ribonuclease H-like"/>
    <property type="match status" value="1"/>
</dbReference>
<dbReference type="NCBIfam" id="NF005822">
    <property type="entry name" value="PRK07708.1"/>
    <property type="match status" value="1"/>
</dbReference>
<dbReference type="Pfam" id="PF13456">
    <property type="entry name" value="RVT_3"/>
    <property type="match status" value="1"/>
</dbReference>
<dbReference type="InterPro" id="IPR002156">
    <property type="entry name" value="RNaseH_domain"/>
</dbReference>
<feature type="domain" description="RNase H type-1" evidence="1">
    <location>
        <begin position="71"/>
        <end position="208"/>
    </location>
</feature>
<name>A0A0D1VGW5_ANEMI</name>
<dbReference type="OrthoDB" id="2680098at2"/>
<dbReference type="Gene3D" id="3.30.420.10">
    <property type="entry name" value="Ribonuclease H-like superfamily/Ribonuclease H"/>
    <property type="match status" value="1"/>
</dbReference>
<reference evidence="3" key="2">
    <citation type="submission" date="2016-10" db="EMBL/GenBank/DDBJ databases">
        <authorList>
            <person name="de Groot N.N."/>
        </authorList>
    </citation>
    <scope>NUCLEOTIDE SEQUENCE [LARGE SCALE GENOMIC DNA]</scope>
    <source>
        <strain evidence="3">DSM 2895</strain>
    </source>
</reference>
<proteinExistence type="predicted"/>
<accession>A0A0D1VGW5</accession>
<evidence type="ECO:0000313" key="4">
    <source>
        <dbReference type="Proteomes" id="UP000037269"/>
    </source>
</evidence>
<dbReference type="PANTHER" id="PTHR46387">
    <property type="entry name" value="POLYNUCLEOTIDYL TRANSFERASE, RIBONUCLEASE H-LIKE SUPERFAMILY PROTEIN"/>
    <property type="match status" value="1"/>
</dbReference>
<dbReference type="Proteomes" id="UP000182836">
    <property type="component" value="Unassembled WGS sequence"/>
</dbReference>
<keyword evidence="4" id="KW-1185">Reference proteome</keyword>
<dbReference type="InterPro" id="IPR012337">
    <property type="entry name" value="RNaseH-like_sf"/>
</dbReference>
<dbReference type="AlphaFoldDB" id="A0A0D1VGW5"/>
<evidence type="ECO:0000313" key="3">
    <source>
        <dbReference type="EMBL" id="SDI21950.1"/>
    </source>
</evidence>
<dbReference type="PANTHER" id="PTHR46387:SF2">
    <property type="entry name" value="RIBONUCLEASE HI"/>
    <property type="match status" value="1"/>
</dbReference>
<dbReference type="InterPro" id="IPR036397">
    <property type="entry name" value="RNaseH_sf"/>
</dbReference>
<gene>
    <name evidence="2" type="ORF">AF333_13865</name>
    <name evidence="3" type="ORF">SAMN04487909_102161</name>
</gene>
<reference evidence="2 4" key="1">
    <citation type="submission" date="2015-07" db="EMBL/GenBank/DDBJ databases">
        <title>Fjat-14205 dsm 2895.</title>
        <authorList>
            <person name="Liu B."/>
            <person name="Wang J."/>
            <person name="Zhu Y."/>
            <person name="Liu G."/>
            <person name="Chen Q."/>
            <person name="Chen Z."/>
            <person name="Lan J."/>
            <person name="Che J."/>
            <person name="Ge C."/>
            <person name="Shi H."/>
            <person name="Pan Z."/>
            <person name="Liu X."/>
        </authorList>
    </citation>
    <scope>NUCLEOTIDE SEQUENCE [LARGE SCALE GENOMIC DNA]</scope>
    <source>
        <strain evidence="2 4">DSM 2895</strain>
    </source>
</reference>
<dbReference type="GeneID" id="42306259"/>
<dbReference type="RefSeq" id="WP_043064083.1">
    <property type="nucleotide sequence ID" value="NZ_BJOA01000010.1"/>
</dbReference>
<dbReference type="PATRIC" id="fig|47500.8.peg.1548"/>
<protein>
    <submittedName>
        <fullName evidence="3">Ribonuclease HI</fullName>
    </submittedName>
</protein>
<dbReference type="GO" id="GO:0003676">
    <property type="term" value="F:nucleic acid binding"/>
    <property type="evidence" value="ECO:0007669"/>
    <property type="project" value="InterPro"/>
</dbReference>
<dbReference type="EMBL" id="LGUG01000004">
    <property type="protein sequence ID" value="KON96400.1"/>
    <property type="molecule type" value="Genomic_DNA"/>
</dbReference>
<dbReference type="STRING" id="47500.AF333_13865"/>
<dbReference type="GO" id="GO:0004523">
    <property type="term" value="F:RNA-DNA hybrid ribonuclease activity"/>
    <property type="evidence" value="ECO:0007669"/>
    <property type="project" value="InterPro"/>
</dbReference>
<evidence type="ECO:0000259" key="1">
    <source>
        <dbReference type="PROSITE" id="PS50879"/>
    </source>
</evidence>
<sequence>MKVSITWEYKAQNSKVRTTFTSQLMAGTEAIQLAKDIEKTGRVQSLVFHDEEGEPWTKKELDKLLKEVETEPHNLLVYFDGGYNKEHRVAGLGAVIYFEQNGKSYRIRKNEVAEAIDSNNDAEYAAFWLALRELEALGTHHLPVVFRGDSQVVLNQLGGEWPVFEDRENRWVDRIEAKLTELGLKPHYEPIGRAENKEADMLATQALNGEVIFSHKQL</sequence>
<dbReference type="EMBL" id="FNED01000002">
    <property type="protein sequence ID" value="SDI21950.1"/>
    <property type="molecule type" value="Genomic_DNA"/>
</dbReference>
<dbReference type="Proteomes" id="UP000037269">
    <property type="component" value="Unassembled WGS sequence"/>
</dbReference>
<dbReference type="CDD" id="cd09279">
    <property type="entry name" value="RNase_HI_like"/>
    <property type="match status" value="1"/>
</dbReference>